<protein>
    <submittedName>
        <fullName evidence="1">Uncharacterized protein</fullName>
    </submittedName>
</protein>
<dbReference type="AlphaFoldDB" id="G3IL95"/>
<organism evidence="1 2">
    <name type="scientific">Cricetulus griseus</name>
    <name type="common">Chinese hamster</name>
    <name type="synonym">Cricetulus barabensis griseus</name>
    <dbReference type="NCBI Taxonomy" id="10029"/>
    <lineage>
        <taxon>Eukaryota</taxon>
        <taxon>Metazoa</taxon>
        <taxon>Chordata</taxon>
        <taxon>Craniata</taxon>
        <taxon>Vertebrata</taxon>
        <taxon>Euteleostomi</taxon>
        <taxon>Mammalia</taxon>
        <taxon>Eutheria</taxon>
        <taxon>Euarchontoglires</taxon>
        <taxon>Glires</taxon>
        <taxon>Rodentia</taxon>
        <taxon>Myomorpha</taxon>
        <taxon>Muroidea</taxon>
        <taxon>Cricetidae</taxon>
        <taxon>Cricetinae</taxon>
        <taxon>Cricetulus</taxon>
    </lineage>
</organism>
<dbReference type="InParanoid" id="G3IL95"/>
<sequence>MAYPPQISHFTTSIVTTYHHRHTATSHTLPLLIKNNPQIHIIINTVTTATAQPAPAFLSDRRLIMEIQFTATHACSQKGVYWNIPTT</sequence>
<evidence type="ECO:0000313" key="2">
    <source>
        <dbReference type="Proteomes" id="UP000001075"/>
    </source>
</evidence>
<accession>G3IL95</accession>
<dbReference type="Proteomes" id="UP000001075">
    <property type="component" value="Unassembled WGS sequence"/>
</dbReference>
<dbReference type="EMBL" id="JH003959">
    <property type="protein sequence ID" value="EGW01062.1"/>
    <property type="molecule type" value="Genomic_DNA"/>
</dbReference>
<gene>
    <name evidence="1" type="ORF">I79_024658</name>
</gene>
<proteinExistence type="predicted"/>
<reference evidence="2" key="1">
    <citation type="journal article" date="2011" name="Nat. Biotechnol.">
        <title>The genomic sequence of the Chinese hamster ovary (CHO)-K1 cell line.</title>
        <authorList>
            <person name="Xu X."/>
            <person name="Nagarajan H."/>
            <person name="Lewis N.E."/>
            <person name="Pan S."/>
            <person name="Cai Z."/>
            <person name="Liu X."/>
            <person name="Chen W."/>
            <person name="Xie M."/>
            <person name="Wang W."/>
            <person name="Hammond S."/>
            <person name="Andersen M.R."/>
            <person name="Neff N."/>
            <person name="Passarelli B."/>
            <person name="Koh W."/>
            <person name="Fan H.C."/>
            <person name="Wang J."/>
            <person name="Gui Y."/>
            <person name="Lee K.H."/>
            <person name="Betenbaugh M.J."/>
            <person name="Quake S.R."/>
            <person name="Famili I."/>
            <person name="Palsson B.O."/>
            <person name="Wang J."/>
        </authorList>
    </citation>
    <scope>NUCLEOTIDE SEQUENCE [LARGE SCALE GENOMIC DNA]</scope>
    <source>
        <strain evidence="2">CHO K1 cell line</strain>
    </source>
</reference>
<evidence type="ECO:0000313" key="1">
    <source>
        <dbReference type="EMBL" id="EGW01062.1"/>
    </source>
</evidence>
<name>G3IL95_CRIGR</name>